<reference evidence="12" key="3">
    <citation type="submission" date="2015-08" db="EMBL/GenBank/DDBJ databases">
        <title>Draft Genome Sequence of a Heterotrophic Facultative Anaerobic Bacterium Ardenticatena maritima Strain 110S.</title>
        <authorList>
            <person name="Kawaichi S."/>
            <person name="Yoshida T."/>
            <person name="Sako Y."/>
            <person name="Nakamura R."/>
        </authorList>
    </citation>
    <scope>NUCLEOTIDE SEQUENCE [LARGE SCALE GENOMIC DNA]</scope>
    <source>
        <strain evidence="12">110S</strain>
    </source>
</reference>
<evidence type="ECO:0000256" key="1">
    <source>
        <dbReference type="ARBA" id="ARBA00004651"/>
    </source>
</evidence>
<feature type="transmembrane region" description="Helical" evidence="8">
    <location>
        <begin position="377"/>
        <end position="399"/>
    </location>
</feature>
<evidence type="ECO:0000256" key="2">
    <source>
        <dbReference type="ARBA" id="ARBA00007783"/>
    </source>
</evidence>
<evidence type="ECO:0000313" key="10">
    <source>
        <dbReference type="EMBL" id="GAP62532.1"/>
    </source>
</evidence>
<dbReference type="PANTHER" id="PTHR30294:SF38">
    <property type="entry name" value="TRANSPORT PERMEASE PROTEIN"/>
    <property type="match status" value="1"/>
</dbReference>
<feature type="transmembrane region" description="Helical" evidence="8">
    <location>
        <begin position="21"/>
        <end position="40"/>
    </location>
</feature>
<feature type="transmembrane region" description="Helical" evidence="8">
    <location>
        <begin position="322"/>
        <end position="340"/>
    </location>
</feature>
<feature type="transmembrane region" description="Helical" evidence="8">
    <location>
        <begin position="291"/>
        <end position="315"/>
    </location>
</feature>
<keyword evidence="5 8" id="KW-0812">Transmembrane</keyword>
<evidence type="ECO:0000313" key="13">
    <source>
        <dbReference type="Proteomes" id="UP000050502"/>
    </source>
</evidence>
<dbReference type="EMBL" id="BBZA01000062">
    <property type="protein sequence ID" value="GAP62532.1"/>
    <property type="molecule type" value="Genomic_DNA"/>
</dbReference>
<dbReference type="PROSITE" id="PS51012">
    <property type="entry name" value="ABC_TM2"/>
    <property type="match status" value="1"/>
</dbReference>
<accession>A0A0M8K7V3</accession>
<evidence type="ECO:0000256" key="7">
    <source>
        <dbReference type="ARBA" id="ARBA00023136"/>
    </source>
</evidence>
<keyword evidence="4" id="KW-1003">Cell membrane</keyword>
<dbReference type="RefSeq" id="WP_054492445.1">
    <property type="nucleotide sequence ID" value="NZ_BBZA01000062.1"/>
</dbReference>
<keyword evidence="6 8" id="KW-1133">Transmembrane helix</keyword>
<dbReference type="GO" id="GO:0140359">
    <property type="term" value="F:ABC-type transporter activity"/>
    <property type="evidence" value="ECO:0007669"/>
    <property type="project" value="InterPro"/>
</dbReference>
<evidence type="ECO:0000259" key="9">
    <source>
        <dbReference type="PROSITE" id="PS51012"/>
    </source>
</evidence>
<keyword evidence="12" id="KW-1185">Reference proteome</keyword>
<dbReference type="InterPro" id="IPR013525">
    <property type="entry name" value="ABC2_TM"/>
</dbReference>
<proteinExistence type="inferred from homology"/>
<dbReference type="PANTHER" id="PTHR30294">
    <property type="entry name" value="MEMBRANE COMPONENT OF ABC TRANSPORTER YHHJ-RELATED"/>
    <property type="match status" value="1"/>
</dbReference>
<evidence type="ECO:0000256" key="6">
    <source>
        <dbReference type="ARBA" id="ARBA00022989"/>
    </source>
</evidence>
<dbReference type="InterPro" id="IPR051449">
    <property type="entry name" value="ABC-2_transporter_component"/>
</dbReference>
<feature type="transmembrane region" description="Helical" evidence="8">
    <location>
        <begin position="256"/>
        <end position="285"/>
    </location>
</feature>
<comment type="similarity">
    <text evidence="2">Belongs to the ABC-2 integral membrane protein family.</text>
</comment>
<dbReference type="EMBL" id="LGKN01000004">
    <property type="protein sequence ID" value="KPL88511.1"/>
    <property type="molecule type" value="Genomic_DNA"/>
</dbReference>
<dbReference type="InterPro" id="IPR047817">
    <property type="entry name" value="ABC2_TM_bact-type"/>
</dbReference>
<dbReference type="Proteomes" id="UP000050502">
    <property type="component" value="Unassembled WGS sequence"/>
</dbReference>
<feature type="domain" description="ABC transmembrane type-2" evidence="9">
    <location>
        <begin position="178"/>
        <end position="402"/>
    </location>
</feature>
<dbReference type="InParanoid" id="A0A0M8K7V3"/>
<comment type="caution">
    <text evidence="10">The sequence shown here is derived from an EMBL/GenBank/DDBJ whole genome shotgun (WGS) entry which is preliminary data.</text>
</comment>
<dbReference type="AlphaFoldDB" id="A0A0M8K7V3"/>
<keyword evidence="3" id="KW-0813">Transport</keyword>
<evidence type="ECO:0000313" key="11">
    <source>
        <dbReference type="EMBL" id="KPL88511.1"/>
    </source>
</evidence>
<gene>
    <name evidence="10" type="ORF">ARMA_0955</name>
    <name evidence="11" type="ORF">SE16_06900</name>
</gene>
<evidence type="ECO:0000256" key="4">
    <source>
        <dbReference type="ARBA" id="ARBA00022475"/>
    </source>
</evidence>
<protein>
    <submittedName>
        <fullName evidence="10">ABC-2 type transport system permease protein</fullName>
    </submittedName>
</protein>
<evidence type="ECO:0000256" key="5">
    <source>
        <dbReference type="ARBA" id="ARBA00022692"/>
    </source>
</evidence>
<reference evidence="11 13" key="2">
    <citation type="submission" date="2015-07" db="EMBL/GenBank/DDBJ databases">
        <title>Whole genome sequence of Ardenticatena maritima DSM 23922.</title>
        <authorList>
            <person name="Hemp J."/>
            <person name="Ward L.M."/>
            <person name="Pace L.A."/>
            <person name="Fischer W.W."/>
        </authorList>
    </citation>
    <scope>NUCLEOTIDE SEQUENCE [LARGE SCALE GENOMIC DNA]</scope>
    <source>
        <strain evidence="11 13">110S</strain>
    </source>
</reference>
<evidence type="ECO:0000256" key="8">
    <source>
        <dbReference type="SAM" id="Phobius"/>
    </source>
</evidence>
<evidence type="ECO:0000313" key="12">
    <source>
        <dbReference type="Proteomes" id="UP000037784"/>
    </source>
</evidence>
<dbReference type="Pfam" id="PF12698">
    <property type="entry name" value="ABC2_membrane_3"/>
    <property type="match status" value="1"/>
</dbReference>
<name>A0A0M8K7V3_9CHLR</name>
<dbReference type="STRING" id="872965.SE16_06900"/>
<dbReference type="OrthoDB" id="266913at2"/>
<evidence type="ECO:0000256" key="3">
    <source>
        <dbReference type="ARBA" id="ARBA00022448"/>
    </source>
</evidence>
<comment type="subcellular location">
    <subcellularLocation>
        <location evidence="1">Cell membrane</location>
        <topology evidence="1">Multi-pass membrane protein</topology>
    </subcellularLocation>
</comment>
<reference evidence="10 12" key="1">
    <citation type="journal article" date="2015" name="Genome Announc.">
        <title>Draft Genome Sequence of a Heterotrophic Facultative Anaerobic Thermophilic Bacterium, Ardenticatena maritima Strain 110ST.</title>
        <authorList>
            <person name="Kawaichi S."/>
            <person name="Yoshida T."/>
            <person name="Sako Y."/>
            <person name="Nakamura R."/>
        </authorList>
    </citation>
    <scope>NUCLEOTIDE SEQUENCE [LARGE SCALE GENOMIC DNA]</scope>
    <source>
        <strain evidence="10 12">110S</strain>
    </source>
</reference>
<feature type="transmembrane region" description="Helical" evidence="8">
    <location>
        <begin position="211"/>
        <end position="235"/>
    </location>
</feature>
<dbReference type="GO" id="GO:0005886">
    <property type="term" value="C:plasma membrane"/>
    <property type="evidence" value="ECO:0007669"/>
    <property type="project" value="UniProtKB-SubCell"/>
</dbReference>
<sequence length="405" mass="43235">MRKIVLIARANLLQLFRDRTALIFMLALPFGLTLVTGFAFGDTTLRDIPVIIVNQDPGPVGTALSRMFASEGLRPLLNVETMTDPDAARARLRADEAAAVILVPPLSDTLPIGQPSTASITLITNPSRPVSSLIVRTILARFTDTLNLSFAAGSLVFQTLAEQNALPQEATALQTLGEAWGASAAQTFAQESAARITFVPLGETQRDFDPIAYFAPSMAIFTLMFTMTQGSNTLLEEREQWTLQRMLATPTRLSTILAGKLIGLWLGGGAQLAILLSASALLFGVSWGNPLAVGVVCFALVVAASSWGLLIAAFARTSSETRTLGVLISMIFGIAAGHFFPRTSLPPWLQQASRISPNAWGLDAFLTLLNGGTLSDILFHTTALFTMALILFGVAAVGARRQFSA</sequence>
<organism evidence="10 12">
    <name type="scientific">Ardenticatena maritima</name>
    <dbReference type="NCBI Taxonomy" id="872965"/>
    <lineage>
        <taxon>Bacteria</taxon>
        <taxon>Bacillati</taxon>
        <taxon>Chloroflexota</taxon>
        <taxon>Ardenticatenia</taxon>
        <taxon>Ardenticatenales</taxon>
        <taxon>Ardenticatenaceae</taxon>
        <taxon>Ardenticatena</taxon>
    </lineage>
</organism>
<keyword evidence="7 8" id="KW-0472">Membrane</keyword>
<dbReference type="Proteomes" id="UP000037784">
    <property type="component" value="Unassembled WGS sequence"/>
</dbReference>
<dbReference type="FunCoup" id="A0A0M8K7V3">
    <property type="interactions" value="23"/>
</dbReference>